<evidence type="ECO:0000313" key="3">
    <source>
        <dbReference type="Proteomes" id="UP000198556"/>
    </source>
</evidence>
<evidence type="ECO:0000259" key="1">
    <source>
        <dbReference type="SMART" id="SM00776"/>
    </source>
</evidence>
<dbReference type="SMART" id="SM00776">
    <property type="entry name" value="NPCBM"/>
    <property type="match status" value="2"/>
</dbReference>
<dbReference type="STRING" id="137733.SAMN05421767_10738"/>
<dbReference type="Gene3D" id="2.60.120.1060">
    <property type="entry name" value="NPCBM/NEW2 domain"/>
    <property type="match status" value="2"/>
</dbReference>
<protein>
    <submittedName>
        <fullName evidence="2">NPCBM/NEW2 domain-containing protein</fullName>
    </submittedName>
</protein>
<dbReference type="InterPro" id="IPR011071">
    <property type="entry name" value="Lyase_8-like_C"/>
</dbReference>
<dbReference type="GO" id="GO:0003824">
    <property type="term" value="F:catalytic activity"/>
    <property type="evidence" value="ECO:0007669"/>
    <property type="project" value="UniProtKB-ARBA"/>
</dbReference>
<name>A0A1H9J058_9LACT</name>
<keyword evidence="3" id="KW-1185">Reference proteome</keyword>
<dbReference type="Pfam" id="PF08305">
    <property type="entry name" value="NPCBM"/>
    <property type="match status" value="2"/>
</dbReference>
<dbReference type="OrthoDB" id="2479530at2"/>
<dbReference type="Gene3D" id="2.60.220.10">
    <property type="entry name" value="Polysaccharide lyase family 8-like, C-terminal"/>
    <property type="match status" value="1"/>
</dbReference>
<dbReference type="Gene3D" id="3.30.2330.20">
    <property type="entry name" value="family 98 glycoside hydrolase"/>
    <property type="match status" value="1"/>
</dbReference>
<dbReference type="InterPro" id="IPR013190">
    <property type="entry name" value="GH98_C"/>
</dbReference>
<proteinExistence type="predicted"/>
<dbReference type="Gene3D" id="3.20.20.80">
    <property type="entry name" value="Glycosidases"/>
    <property type="match status" value="1"/>
</dbReference>
<organism evidence="2 3">
    <name type="scientific">Granulicatella balaenopterae</name>
    <dbReference type="NCBI Taxonomy" id="137733"/>
    <lineage>
        <taxon>Bacteria</taxon>
        <taxon>Bacillati</taxon>
        <taxon>Bacillota</taxon>
        <taxon>Bacilli</taxon>
        <taxon>Lactobacillales</taxon>
        <taxon>Carnobacteriaceae</taxon>
        <taxon>Granulicatella</taxon>
    </lineage>
</organism>
<dbReference type="AlphaFoldDB" id="A0A1H9J058"/>
<dbReference type="Proteomes" id="UP000198556">
    <property type="component" value="Unassembled WGS sequence"/>
</dbReference>
<reference evidence="2 3" key="1">
    <citation type="submission" date="2016-10" db="EMBL/GenBank/DDBJ databases">
        <authorList>
            <person name="de Groot N.N."/>
        </authorList>
    </citation>
    <scope>NUCLEOTIDE SEQUENCE [LARGE SCALE GENOMIC DNA]</scope>
    <source>
        <strain evidence="2 3">DSM 15827</strain>
    </source>
</reference>
<evidence type="ECO:0000313" key="2">
    <source>
        <dbReference type="EMBL" id="SEQ80186.1"/>
    </source>
</evidence>
<feature type="domain" description="Glycosyl hydrolase family 98 putative carbohydrate-binding module" evidence="1">
    <location>
        <begin position="207"/>
        <end position="374"/>
    </location>
</feature>
<dbReference type="InterPro" id="IPR008979">
    <property type="entry name" value="Galactose-bd-like_sf"/>
</dbReference>
<dbReference type="SUPFAM" id="SSF49785">
    <property type="entry name" value="Galactose-binding domain-like"/>
    <property type="match status" value="2"/>
</dbReference>
<feature type="domain" description="Glycosyl hydrolase family 98 putative carbohydrate-binding module" evidence="1">
    <location>
        <begin position="39"/>
        <end position="206"/>
    </location>
</feature>
<dbReference type="RefSeq" id="WP_089746161.1">
    <property type="nucleotide sequence ID" value="NZ_FOGF01000007.1"/>
</dbReference>
<dbReference type="Pfam" id="PF08307">
    <property type="entry name" value="Glyco_hydro_98C"/>
    <property type="match status" value="1"/>
</dbReference>
<dbReference type="InterPro" id="IPR013191">
    <property type="entry name" value="GH98_central"/>
</dbReference>
<dbReference type="EMBL" id="FOGF01000007">
    <property type="protein sequence ID" value="SEQ80186.1"/>
    <property type="molecule type" value="Genomic_DNA"/>
</dbReference>
<dbReference type="GO" id="GO:0005975">
    <property type="term" value="P:carbohydrate metabolic process"/>
    <property type="evidence" value="ECO:0007669"/>
    <property type="project" value="InterPro"/>
</dbReference>
<dbReference type="Pfam" id="PF08306">
    <property type="entry name" value="Glyco_hydro_98M"/>
    <property type="match status" value="1"/>
</dbReference>
<accession>A0A1H9J058</accession>
<gene>
    <name evidence="2" type="ORF">SAMN05421767_10738</name>
</gene>
<dbReference type="InterPro" id="IPR038637">
    <property type="entry name" value="NPCBM_sf"/>
</dbReference>
<dbReference type="InterPro" id="IPR013222">
    <property type="entry name" value="Glyco_hyd_98_carb-bd"/>
</dbReference>
<sequence length="961" mass="108416">MIHHKYNKVALVVLLLLGILAGINTAVIDAATLENDGTTTKELYLSDLDWTLATHGDVDKEKVVQKDKPFSTGNNGRDNKISLLMPDGTVKEFEKGLGTIADKPSKIEYDISDYSVKSLSGFVGLDQTATSNLANHGEIEKVVILVDDEIVFTTETNYPNGINTKTAAIPFDVAIPDDAKSISLQSFSGSQTWADEVVFADVKLTITPQMVYLSDLNWVSAIHGDADTNKQVQKNKPFSTGNNGQNNQLSLKMADGTINVFEKGLGTIASQPSSVIYDISTVNASEFHTFVGLDRTASGHLENYATIEKIEVKLDGKVVYSTLDSYPNGIDYHTPAIPIFIEIPKGTQTLELNAYAGRETWGDEVDFADAYIIADKKENSEVISNQKRREISNESPLMMIPLYANGSAYEQGNYEFWGEDTLYGKWESIPEDIKPYVVIELHPDDLPKRDGSAADFYEHFLKLAKNHINPQTQEKEPIPIIITTFTAGNVNYYTATHWLTFDWIEQMYKKYDNLQGLFCTENYWVWTNNVESNAAKYLELSAKYGGYFIWSEQNNGAAIEKALGTHGKTVFKDAVDQYWQNFIFMYKNTPAAEGNDAPTTSYMKGLWLANKAYQWGGLMDTWKWYETGKWKLFEQSTIGKNQGNRQWLTEPEAMLGSEALNIYLNGGCVYNFEHPFYTYGVRNQNTPLFDNVILEFFRDVIANPAPTKEDVLTSTKVFLKGEYSHHGNGDYFVGLNTNKATTPLYTTGRYGVIPAVPTTIDTSKLDDIVLVKNMTDRDIRHKNKRINYFENLYPKQYEGDIFAQQFNHAWYLYNYYYNKNVAQTGKVRLTNREVEVMLPANSYVKLAETENGIAINLNNFTTNKDALWEPATTTNEAINLPQLSKVEAQNWVYDHYICETTFGDKKLTTFTIHDLSQEPTVTIIDGTTDSYENPKINYDYMTGIATITIESNGFLNVNISY</sequence>